<feature type="signal peptide" evidence="3">
    <location>
        <begin position="1"/>
        <end position="21"/>
    </location>
</feature>
<dbReference type="EMBL" id="RHHT01000053">
    <property type="protein sequence ID" value="RNB74083.1"/>
    <property type="molecule type" value="Genomic_DNA"/>
</dbReference>
<dbReference type="NCBIfam" id="TIGR01730">
    <property type="entry name" value="RND_mfp"/>
    <property type="match status" value="1"/>
</dbReference>
<comment type="similarity">
    <text evidence="1">Belongs to the membrane fusion protein (MFP) (TC 8.A.1) family.</text>
</comment>
<reference evidence="7 8" key="1">
    <citation type="submission" date="2018-10" db="EMBL/GenBank/DDBJ databases">
        <title>Phylogenomics of Brevibacillus.</title>
        <authorList>
            <person name="Dunlap C."/>
        </authorList>
    </citation>
    <scope>NUCLEOTIDE SEQUENCE [LARGE SCALE GENOMIC DNA]</scope>
    <source>
        <strain evidence="7 8">JCM 15085</strain>
    </source>
</reference>
<feature type="coiled-coil region" evidence="2">
    <location>
        <begin position="133"/>
        <end position="228"/>
    </location>
</feature>
<keyword evidence="3" id="KW-0732">Signal</keyword>
<keyword evidence="2" id="KW-0175">Coiled coil</keyword>
<feature type="domain" description="Multidrug resistance protein MdtA-like barrel-sandwich hybrid" evidence="4">
    <location>
        <begin position="68"/>
        <end position="255"/>
    </location>
</feature>
<dbReference type="SUPFAM" id="SSF111369">
    <property type="entry name" value="HlyD-like secretion proteins"/>
    <property type="match status" value="2"/>
</dbReference>
<evidence type="ECO:0000256" key="3">
    <source>
        <dbReference type="SAM" id="SignalP"/>
    </source>
</evidence>
<evidence type="ECO:0000259" key="4">
    <source>
        <dbReference type="Pfam" id="PF25917"/>
    </source>
</evidence>
<evidence type="ECO:0000259" key="6">
    <source>
        <dbReference type="Pfam" id="PF25989"/>
    </source>
</evidence>
<proteinExistence type="inferred from homology"/>
<dbReference type="InterPro" id="IPR058792">
    <property type="entry name" value="Beta-barrel_RND_2"/>
</dbReference>
<sequence>MNRSKKPVILALMAISLVVGACSAPEPESTTPTEETKESVTPVQIDSVKTGAVESDSGITAKLAPVEEVQVMPKVGGKITSLPVKLGQHVTKGQVLFKLDEQDLINGVQQAEASYAVAKANLNQTGNSTDQGLTQAQNGLKQAELSLNEAKLNQQRMQNLFTQGAISSQQMEQANNQLTNAQTAYDNAQQNLQTAQKKTGLQVSEASVQQASVALQNAKEQLANATVTSPIDGFISSVNGAVGQMAGQQPVVVVVNTSSLIVKANLSEADITKVTVGTPVKVHVQSTGQTLDAKVTAVSPVMDQQMKAYPVEVTIPNEKNELKSDMVVTVTFPSAGTEGASSLIVSRAAVFERSGKQYVFKLEGDVVKQIEVTTGKGSSDQIEIVSGLSEGDQVVVKGQTLLHDGSKVSIQNQ</sequence>
<feature type="domain" description="CusB-like beta-barrel" evidence="5">
    <location>
        <begin position="262"/>
        <end position="334"/>
    </location>
</feature>
<dbReference type="InterPro" id="IPR006143">
    <property type="entry name" value="RND_pump_MFP"/>
</dbReference>
<organism evidence="7 8">
    <name type="scientific">Brevibacillus panacihumi</name>
    <dbReference type="NCBI Taxonomy" id="497735"/>
    <lineage>
        <taxon>Bacteria</taxon>
        <taxon>Bacillati</taxon>
        <taxon>Bacillota</taxon>
        <taxon>Bacilli</taxon>
        <taxon>Bacillales</taxon>
        <taxon>Paenibacillaceae</taxon>
        <taxon>Brevibacillus</taxon>
    </lineage>
</organism>
<dbReference type="GO" id="GO:0015562">
    <property type="term" value="F:efflux transmembrane transporter activity"/>
    <property type="evidence" value="ECO:0007669"/>
    <property type="project" value="InterPro"/>
</dbReference>
<name>A0A3M8CF23_9BACL</name>
<dbReference type="Proteomes" id="UP000281915">
    <property type="component" value="Unassembled WGS sequence"/>
</dbReference>
<dbReference type="RefSeq" id="WP_122914975.1">
    <property type="nucleotide sequence ID" value="NZ_RHHT01000053.1"/>
</dbReference>
<evidence type="ECO:0000313" key="8">
    <source>
        <dbReference type="Proteomes" id="UP000281915"/>
    </source>
</evidence>
<dbReference type="Pfam" id="PF25989">
    <property type="entry name" value="YknX_C"/>
    <property type="match status" value="1"/>
</dbReference>
<gene>
    <name evidence="7" type="ORF">EDM58_20520</name>
</gene>
<dbReference type="Gene3D" id="1.10.287.470">
    <property type="entry name" value="Helix hairpin bin"/>
    <property type="match status" value="3"/>
</dbReference>
<dbReference type="GO" id="GO:1990281">
    <property type="term" value="C:efflux pump complex"/>
    <property type="evidence" value="ECO:0007669"/>
    <property type="project" value="TreeGrafter"/>
</dbReference>
<feature type="chain" id="PRO_5039376163" evidence="3">
    <location>
        <begin position="22"/>
        <end position="413"/>
    </location>
</feature>
<dbReference type="Pfam" id="PF25954">
    <property type="entry name" value="Beta-barrel_RND_2"/>
    <property type="match status" value="1"/>
</dbReference>
<dbReference type="PANTHER" id="PTHR30469:SF33">
    <property type="entry name" value="SLR1207 PROTEIN"/>
    <property type="match status" value="1"/>
</dbReference>
<comment type="caution">
    <text evidence="7">The sequence shown here is derived from an EMBL/GenBank/DDBJ whole genome shotgun (WGS) entry which is preliminary data.</text>
</comment>
<evidence type="ECO:0000259" key="5">
    <source>
        <dbReference type="Pfam" id="PF25954"/>
    </source>
</evidence>
<dbReference type="Gene3D" id="2.40.30.170">
    <property type="match status" value="1"/>
</dbReference>
<dbReference type="Gene3D" id="2.40.420.20">
    <property type="match status" value="1"/>
</dbReference>
<dbReference type="Gene3D" id="2.40.50.100">
    <property type="match status" value="2"/>
</dbReference>
<protein>
    <submittedName>
        <fullName evidence="7">Efflux RND transporter periplasmic adaptor subunit</fullName>
    </submittedName>
</protein>
<evidence type="ECO:0000256" key="1">
    <source>
        <dbReference type="ARBA" id="ARBA00009477"/>
    </source>
</evidence>
<dbReference type="AlphaFoldDB" id="A0A3M8CF23"/>
<feature type="domain" description="YknX-like C-terminal permuted SH3-like" evidence="6">
    <location>
        <begin position="347"/>
        <end position="409"/>
    </location>
</feature>
<accession>A0A3M8CF23</accession>
<dbReference type="InterPro" id="IPR058625">
    <property type="entry name" value="MdtA-like_BSH"/>
</dbReference>
<dbReference type="PANTHER" id="PTHR30469">
    <property type="entry name" value="MULTIDRUG RESISTANCE PROTEIN MDTA"/>
    <property type="match status" value="1"/>
</dbReference>
<dbReference type="InterPro" id="IPR058637">
    <property type="entry name" value="YknX-like_C"/>
</dbReference>
<evidence type="ECO:0000256" key="2">
    <source>
        <dbReference type="SAM" id="Coils"/>
    </source>
</evidence>
<dbReference type="PROSITE" id="PS51257">
    <property type="entry name" value="PROKAR_LIPOPROTEIN"/>
    <property type="match status" value="1"/>
</dbReference>
<dbReference type="Pfam" id="PF25917">
    <property type="entry name" value="BSH_RND"/>
    <property type="match status" value="1"/>
</dbReference>
<evidence type="ECO:0000313" key="7">
    <source>
        <dbReference type="EMBL" id="RNB74083.1"/>
    </source>
</evidence>